<sequence>MTCLLNLEMNLASGSAAALWVVCSVVLFRITRNNSFAGQLAFVLTLTAMLWWLFTVVLDLASPSETCKIGWSLAAWPGIVVLPVAWTFFVCDYTSNTRQRRRTLRLFAYMSPPILVSAIALTNAQTHLLYGVDTRLVTEGAYTYVEFDHGPLFFVVAAGLYVFLVIALGVLTFAFLRAKNVIRPFLAALIIITAAPMAANLSYIAWDLTVFGFDPTPFTFAVSLIALSWLLVNNSMMDTASQGRTLMFYATRDPVILMDADGRLADANPAARNVFREPILHQGMTLDQLDQVGPMLSDLCKTGEIQCLKPIRFGGRVFDLRTALIESPIQTKTPLLGWLVSLVDITERERSAEALREALAHAEAANRAKTNFLANVSHEIRTPLNGVLGMVSVLSDTVLDNEQQEYLKVIEGSGQVLLTTIGDVLDLSKIEAEQMVLENSPFVLRDIVKGAGSLFAATAGEKGLTLSVDIEDSLPKVINGDVHRFRQVLHNLVSNAVKFTEVGQVLISATAIDDGMTLLVRVSDTGPGVPDEARDAIFQPFRQADSSDTRKFGGTGLGLSISRELCHLMGGELRLAPSAPKGAVFEIRLPLIPADDILDLENRPDAFSDVLPVMPVMDVLVVDDNKTNRFILEKFLSSSSCRVQSVSSGAEAIELARDLAFDIILMDIQMPGMDGVETTRRIRSLEQAGAREPGFIVAVTANTMPEQSAHYLSAGMDEVLAKPVSKEPFLKMIQTVRRKVAQCAEDKAALPR</sequence>
<dbReference type="InterPro" id="IPR005467">
    <property type="entry name" value="His_kinase_dom"/>
</dbReference>
<dbReference type="Proteomes" id="UP000237718">
    <property type="component" value="Unassembled WGS sequence"/>
</dbReference>
<keyword evidence="8" id="KW-0902">Two-component regulatory system</keyword>
<dbReference type="SUPFAM" id="SSF47384">
    <property type="entry name" value="Homodimeric domain of signal transducing histidine kinase"/>
    <property type="match status" value="1"/>
</dbReference>
<keyword evidence="12" id="KW-0472">Membrane</keyword>
<feature type="transmembrane region" description="Helical" evidence="12">
    <location>
        <begin position="12"/>
        <end position="28"/>
    </location>
</feature>
<dbReference type="PRINTS" id="PR00344">
    <property type="entry name" value="BCTRLSENSOR"/>
</dbReference>
<dbReference type="Gene3D" id="3.30.565.10">
    <property type="entry name" value="Histidine kinase-like ATPase, C-terminal domain"/>
    <property type="match status" value="1"/>
</dbReference>
<dbReference type="InterPro" id="IPR001789">
    <property type="entry name" value="Sig_transdc_resp-reg_receiver"/>
</dbReference>
<dbReference type="GO" id="GO:0000155">
    <property type="term" value="F:phosphorelay sensor kinase activity"/>
    <property type="evidence" value="ECO:0007669"/>
    <property type="project" value="InterPro"/>
</dbReference>
<keyword evidence="3 11" id="KW-0597">Phosphoprotein</keyword>
<dbReference type="SMART" id="SM00388">
    <property type="entry name" value="HisKA"/>
    <property type="match status" value="1"/>
</dbReference>
<dbReference type="PANTHER" id="PTHR45339">
    <property type="entry name" value="HYBRID SIGNAL TRANSDUCTION HISTIDINE KINASE J"/>
    <property type="match status" value="1"/>
</dbReference>
<evidence type="ECO:0000256" key="4">
    <source>
        <dbReference type="ARBA" id="ARBA00022679"/>
    </source>
</evidence>
<dbReference type="InterPro" id="IPR003661">
    <property type="entry name" value="HisK_dim/P_dom"/>
</dbReference>
<dbReference type="InterPro" id="IPR003594">
    <property type="entry name" value="HATPase_dom"/>
</dbReference>
<dbReference type="GO" id="GO:0005524">
    <property type="term" value="F:ATP binding"/>
    <property type="evidence" value="ECO:0007669"/>
    <property type="project" value="UniProtKB-KW"/>
</dbReference>
<dbReference type="AlphaFoldDB" id="A0A2T1ALK9"/>
<evidence type="ECO:0000313" key="16">
    <source>
        <dbReference type="Proteomes" id="UP000237718"/>
    </source>
</evidence>
<dbReference type="SUPFAM" id="SSF55785">
    <property type="entry name" value="PYP-like sensor domain (PAS domain)"/>
    <property type="match status" value="1"/>
</dbReference>
<dbReference type="InterPro" id="IPR031621">
    <property type="entry name" value="HisKA_7TM"/>
</dbReference>
<keyword evidence="7" id="KW-0067">ATP-binding</keyword>
<dbReference type="PROSITE" id="PS50109">
    <property type="entry name" value="HIS_KIN"/>
    <property type="match status" value="1"/>
</dbReference>
<dbReference type="SMART" id="SM00387">
    <property type="entry name" value="HATPase_c"/>
    <property type="match status" value="1"/>
</dbReference>
<keyword evidence="4" id="KW-0808">Transferase</keyword>
<feature type="transmembrane region" description="Helical" evidence="12">
    <location>
        <begin position="73"/>
        <end position="94"/>
    </location>
</feature>
<evidence type="ECO:0000256" key="8">
    <source>
        <dbReference type="ARBA" id="ARBA00023012"/>
    </source>
</evidence>
<evidence type="ECO:0000256" key="1">
    <source>
        <dbReference type="ARBA" id="ARBA00000085"/>
    </source>
</evidence>
<dbReference type="CDD" id="cd17546">
    <property type="entry name" value="REC_hyHK_CKI1_RcsC-like"/>
    <property type="match status" value="1"/>
</dbReference>
<dbReference type="InterPro" id="IPR011006">
    <property type="entry name" value="CheY-like_superfamily"/>
</dbReference>
<dbReference type="SUPFAM" id="SSF52172">
    <property type="entry name" value="CheY-like"/>
    <property type="match status" value="1"/>
</dbReference>
<evidence type="ECO:0000256" key="2">
    <source>
        <dbReference type="ARBA" id="ARBA00012438"/>
    </source>
</evidence>
<feature type="transmembrane region" description="Helical" evidence="12">
    <location>
        <begin position="185"/>
        <end position="206"/>
    </location>
</feature>
<feature type="transmembrane region" description="Helical" evidence="12">
    <location>
        <begin position="106"/>
        <end position="132"/>
    </location>
</feature>
<name>A0A2T1ALK9_TRISK</name>
<keyword evidence="12" id="KW-0812">Transmembrane</keyword>
<dbReference type="SMART" id="SM00448">
    <property type="entry name" value="REC"/>
    <property type="match status" value="1"/>
</dbReference>
<dbReference type="PROSITE" id="PS50110">
    <property type="entry name" value="RESPONSE_REGULATORY"/>
    <property type="match status" value="1"/>
</dbReference>
<proteinExistence type="predicted"/>
<dbReference type="InterPro" id="IPR036890">
    <property type="entry name" value="HATPase_C_sf"/>
</dbReference>
<dbReference type="SUPFAM" id="SSF55874">
    <property type="entry name" value="ATPase domain of HSP90 chaperone/DNA topoisomerase II/histidine kinase"/>
    <property type="match status" value="1"/>
</dbReference>
<evidence type="ECO:0000256" key="10">
    <source>
        <dbReference type="ARBA" id="ARBA00068150"/>
    </source>
</evidence>
<dbReference type="Pfam" id="PF00512">
    <property type="entry name" value="HisKA"/>
    <property type="match status" value="1"/>
</dbReference>
<dbReference type="Pfam" id="PF16927">
    <property type="entry name" value="HisKA_7TM"/>
    <property type="match status" value="1"/>
</dbReference>
<dbReference type="FunFam" id="3.30.565.10:FF:000010">
    <property type="entry name" value="Sensor histidine kinase RcsC"/>
    <property type="match status" value="1"/>
</dbReference>
<dbReference type="Gene3D" id="3.40.50.2300">
    <property type="match status" value="1"/>
</dbReference>
<keyword evidence="6 15" id="KW-0418">Kinase</keyword>
<evidence type="ECO:0000259" key="14">
    <source>
        <dbReference type="PROSITE" id="PS50110"/>
    </source>
</evidence>
<gene>
    <name evidence="15" type="ORF">CLV89_102185</name>
</gene>
<dbReference type="PANTHER" id="PTHR45339:SF1">
    <property type="entry name" value="HYBRID SIGNAL TRANSDUCTION HISTIDINE KINASE J"/>
    <property type="match status" value="1"/>
</dbReference>
<dbReference type="Gene3D" id="1.10.287.130">
    <property type="match status" value="1"/>
</dbReference>
<evidence type="ECO:0000256" key="5">
    <source>
        <dbReference type="ARBA" id="ARBA00022741"/>
    </source>
</evidence>
<comment type="subunit">
    <text evidence="9">At low DSF concentrations, interacts with RpfF.</text>
</comment>
<dbReference type="Pfam" id="PF00072">
    <property type="entry name" value="Response_reg"/>
    <property type="match status" value="1"/>
</dbReference>
<comment type="catalytic activity">
    <reaction evidence="1">
        <text>ATP + protein L-histidine = ADP + protein N-phospho-L-histidine.</text>
        <dbReference type="EC" id="2.7.13.3"/>
    </reaction>
</comment>
<feature type="modified residue" description="4-aspartylphosphate" evidence="11">
    <location>
        <position position="667"/>
    </location>
</feature>
<evidence type="ECO:0000259" key="13">
    <source>
        <dbReference type="PROSITE" id="PS50109"/>
    </source>
</evidence>
<evidence type="ECO:0000256" key="6">
    <source>
        <dbReference type="ARBA" id="ARBA00022777"/>
    </source>
</evidence>
<keyword evidence="12" id="KW-1133">Transmembrane helix</keyword>
<reference evidence="15 16" key="1">
    <citation type="submission" date="2018-03" db="EMBL/GenBank/DDBJ databases">
        <title>Genomic Encyclopedia of Archaeal and Bacterial Type Strains, Phase II (KMG-II): from individual species to whole genera.</title>
        <authorList>
            <person name="Goeker M."/>
        </authorList>
    </citation>
    <scope>NUCLEOTIDE SEQUENCE [LARGE SCALE GENOMIC DNA]</scope>
    <source>
        <strain evidence="15 16">DSM 25328</strain>
    </source>
</reference>
<accession>A0A2T1ALK9</accession>
<evidence type="ECO:0000313" key="15">
    <source>
        <dbReference type="EMBL" id="PRZ49442.1"/>
    </source>
</evidence>
<dbReference type="CDD" id="cd16922">
    <property type="entry name" value="HATPase_EvgS-ArcB-TorS-like"/>
    <property type="match status" value="1"/>
</dbReference>
<dbReference type="OrthoDB" id="7179697at2"/>
<keyword evidence="5" id="KW-0547">Nucleotide-binding</keyword>
<organism evidence="15 16">
    <name type="scientific">Tritonibacter scottomollicae</name>
    <name type="common">Epibacterium scottomollicae</name>
    <dbReference type="NCBI Taxonomy" id="483013"/>
    <lineage>
        <taxon>Bacteria</taxon>
        <taxon>Pseudomonadati</taxon>
        <taxon>Pseudomonadota</taxon>
        <taxon>Alphaproteobacteria</taxon>
        <taxon>Rhodobacterales</taxon>
        <taxon>Paracoccaceae</taxon>
        <taxon>Tritonibacter</taxon>
    </lineage>
</organism>
<dbReference type="InterPro" id="IPR036097">
    <property type="entry name" value="HisK_dim/P_sf"/>
</dbReference>
<dbReference type="InterPro" id="IPR004358">
    <property type="entry name" value="Sig_transdc_His_kin-like_C"/>
</dbReference>
<feature type="domain" description="Response regulatory" evidence="14">
    <location>
        <begin position="618"/>
        <end position="737"/>
    </location>
</feature>
<evidence type="ECO:0000256" key="7">
    <source>
        <dbReference type="ARBA" id="ARBA00022840"/>
    </source>
</evidence>
<dbReference type="InterPro" id="IPR035965">
    <property type="entry name" value="PAS-like_dom_sf"/>
</dbReference>
<dbReference type="EC" id="2.7.13.3" evidence="2"/>
<feature type="transmembrane region" description="Helical" evidence="12">
    <location>
        <begin position="40"/>
        <end position="61"/>
    </location>
</feature>
<dbReference type="CDD" id="cd00082">
    <property type="entry name" value="HisKA"/>
    <property type="match status" value="1"/>
</dbReference>
<dbReference type="Gene3D" id="3.30.450.20">
    <property type="entry name" value="PAS domain"/>
    <property type="match status" value="1"/>
</dbReference>
<comment type="caution">
    <text evidence="15">The sequence shown here is derived from an EMBL/GenBank/DDBJ whole genome shotgun (WGS) entry which is preliminary data.</text>
</comment>
<dbReference type="Pfam" id="PF02518">
    <property type="entry name" value="HATPase_c"/>
    <property type="match status" value="1"/>
</dbReference>
<evidence type="ECO:0000256" key="11">
    <source>
        <dbReference type="PROSITE-ProRule" id="PRU00169"/>
    </source>
</evidence>
<dbReference type="EMBL" id="PVUF01000002">
    <property type="protein sequence ID" value="PRZ49442.1"/>
    <property type="molecule type" value="Genomic_DNA"/>
</dbReference>
<feature type="domain" description="Histidine kinase" evidence="13">
    <location>
        <begin position="375"/>
        <end position="593"/>
    </location>
</feature>
<protein>
    <recommendedName>
        <fullName evidence="10">Sensory/regulatory protein RpfC</fullName>
        <ecNumber evidence="2">2.7.13.3</ecNumber>
    </recommendedName>
</protein>
<feature type="transmembrane region" description="Helical" evidence="12">
    <location>
        <begin position="152"/>
        <end position="176"/>
    </location>
</feature>
<dbReference type="FunFam" id="1.10.287.130:FF:000002">
    <property type="entry name" value="Two-component osmosensing histidine kinase"/>
    <property type="match status" value="1"/>
</dbReference>
<evidence type="ECO:0000256" key="3">
    <source>
        <dbReference type="ARBA" id="ARBA00022553"/>
    </source>
</evidence>
<evidence type="ECO:0000256" key="9">
    <source>
        <dbReference type="ARBA" id="ARBA00064003"/>
    </source>
</evidence>
<feature type="transmembrane region" description="Helical" evidence="12">
    <location>
        <begin position="218"/>
        <end position="237"/>
    </location>
</feature>
<evidence type="ECO:0000256" key="12">
    <source>
        <dbReference type="SAM" id="Phobius"/>
    </source>
</evidence>